<feature type="region of interest" description="Disordered" evidence="1">
    <location>
        <begin position="1"/>
        <end position="20"/>
    </location>
</feature>
<reference evidence="2" key="1">
    <citation type="journal article" date="2014" name="Front. Microbiol.">
        <title>High frequency of phylogenetically diverse reductive dehalogenase-homologous genes in deep subseafloor sedimentary metagenomes.</title>
        <authorList>
            <person name="Kawai M."/>
            <person name="Futagami T."/>
            <person name="Toyoda A."/>
            <person name="Takaki Y."/>
            <person name="Nishi S."/>
            <person name="Hori S."/>
            <person name="Arai W."/>
            <person name="Tsubouchi T."/>
            <person name="Morono Y."/>
            <person name="Uchiyama I."/>
            <person name="Ito T."/>
            <person name="Fujiyama A."/>
            <person name="Inagaki F."/>
            <person name="Takami H."/>
        </authorList>
    </citation>
    <scope>NUCLEOTIDE SEQUENCE</scope>
    <source>
        <strain evidence="2">Expedition CK06-06</strain>
    </source>
</reference>
<sequence>AVGSAEGMANYGLNLGNSENPGEDLEAMANKFLPRYLKDAENWIMAFGHKPTV</sequence>
<comment type="caution">
    <text evidence="2">The sequence shown here is derived from an EMBL/GenBank/DDBJ whole genome shotgun (WGS) entry which is preliminary data.</text>
</comment>
<feature type="non-terminal residue" evidence="2">
    <location>
        <position position="1"/>
    </location>
</feature>
<proteinExistence type="predicted"/>
<name>X1SI96_9ZZZZ</name>
<gene>
    <name evidence="2" type="ORF">S12H4_34671</name>
</gene>
<dbReference type="AlphaFoldDB" id="X1SI96"/>
<evidence type="ECO:0000313" key="2">
    <source>
        <dbReference type="EMBL" id="GAI92752.1"/>
    </source>
</evidence>
<evidence type="ECO:0000256" key="1">
    <source>
        <dbReference type="SAM" id="MobiDB-lite"/>
    </source>
</evidence>
<dbReference type="EMBL" id="BARW01020536">
    <property type="protein sequence ID" value="GAI92752.1"/>
    <property type="molecule type" value="Genomic_DNA"/>
</dbReference>
<accession>X1SI96</accession>
<organism evidence="2">
    <name type="scientific">marine sediment metagenome</name>
    <dbReference type="NCBI Taxonomy" id="412755"/>
    <lineage>
        <taxon>unclassified sequences</taxon>
        <taxon>metagenomes</taxon>
        <taxon>ecological metagenomes</taxon>
    </lineage>
</organism>
<protein>
    <submittedName>
        <fullName evidence="2">Uncharacterized protein</fullName>
    </submittedName>
</protein>